<organism evidence="6 7">
    <name type="scientific">Hibiscus sabdariffa</name>
    <name type="common">roselle</name>
    <dbReference type="NCBI Taxonomy" id="183260"/>
    <lineage>
        <taxon>Eukaryota</taxon>
        <taxon>Viridiplantae</taxon>
        <taxon>Streptophyta</taxon>
        <taxon>Embryophyta</taxon>
        <taxon>Tracheophyta</taxon>
        <taxon>Spermatophyta</taxon>
        <taxon>Magnoliopsida</taxon>
        <taxon>eudicotyledons</taxon>
        <taxon>Gunneridae</taxon>
        <taxon>Pentapetalae</taxon>
        <taxon>rosids</taxon>
        <taxon>malvids</taxon>
        <taxon>Malvales</taxon>
        <taxon>Malvaceae</taxon>
        <taxon>Malvoideae</taxon>
        <taxon>Hibiscus</taxon>
    </lineage>
</organism>
<protein>
    <recommendedName>
        <fullName evidence="8">Laccase</fullName>
    </recommendedName>
</protein>
<keyword evidence="2" id="KW-0175">Coiled coil</keyword>
<keyword evidence="7" id="KW-1185">Reference proteome</keyword>
<keyword evidence="3" id="KW-0732">Signal</keyword>
<evidence type="ECO:0000256" key="2">
    <source>
        <dbReference type="SAM" id="Coils"/>
    </source>
</evidence>
<feature type="signal peptide" evidence="3">
    <location>
        <begin position="1"/>
        <end position="17"/>
    </location>
</feature>
<dbReference type="Gene3D" id="2.60.40.420">
    <property type="entry name" value="Cupredoxins - blue copper proteins"/>
    <property type="match status" value="1"/>
</dbReference>
<feature type="domain" description="Plastocyanin-like" evidence="4">
    <location>
        <begin position="78"/>
        <end position="167"/>
    </location>
</feature>
<dbReference type="PANTHER" id="PTHR11709:SF256">
    <property type="entry name" value="LACCASE-2"/>
    <property type="match status" value="1"/>
</dbReference>
<evidence type="ECO:0000313" key="7">
    <source>
        <dbReference type="Proteomes" id="UP001472677"/>
    </source>
</evidence>
<evidence type="ECO:0000259" key="5">
    <source>
        <dbReference type="Pfam" id="PF07732"/>
    </source>
</evidence>
<accession>A0ABR2DTA4</accession>
<evidence type="ECO:0000256" key="1">
    <source>
        <dbReference type="ARBA" id="ARBA00010609"/>
    </source>
</evidence>
<dbReference type="PANTHER" id="PTHR11709">
    <property type="entry name" value="MULTI-COPPER OXIDASE"/>
    <property type="match status" value="1"/>
</dbReference>
<sequence length="300" mass="33793">MLIFFFGCFKAVPDVVAANHGGVTRHYKFNVYNFTITGQRGTLFWHAHFSWLRVTVYGPLIILPRRNESYPFLKLYKQVSILFGEWFNADPEAVINQSLQTGAAPNVSDAYTLNDTFKLKVKPGKTYLLRLINVAVNDELFFGISNHSFTVVEADASYVKPFETDIISMLLVKVLATLILKMTLPSLTLLILLKGTLVSPPVVGLRSVFKQTIPSSLKPTLALNTVLCCRSIHHQDNGGGALQVMRRMKWDEDAEINKKIKAIEEDVKEKEEESKDLEDLNQGLIINECKSDDELQGARE</sequence>
<dbReference type="EMBL" id="JBBPBM010000023">
    <property type="protein sequence ID" value="KAK8545762.1"/>
    <property type="molecule type" value="Genomic_DNA"/>
</dbReference>
<evidence type="ECO:0000256" key="3">
    <source>
        <dbReference type="SAM" id="SignalP"/>
    </source>
</evidence>
<dbReference type="InterPro" id="IPR001117">
    <property type="entry name" value="Cu-oxidase_2nd"/>
</dbReference>
<dbReference type="InterPro" id="IPR008972">
    <property type="entry name" value="Cupredoxin"/>
</dbReference>
<comment type="caution">
    <text evidence="6">The sequence shown here is derived from an EMBL/GenBank/DDBJ whole genome shotgun (WGS) entry which is preliminary data.</text>
</comment>
<dbReference type="SUPFAM" id="SSF49503">
    <property type="entry name" value="Cupredoxins"/>
    <property type="match status" value="2"/>
</dbReference>
<dbReference type="InterPro" id="IPR045087">
    <property type="entry name" value="Cu-oxidase_fam"/>
</dbReference>
<proteinExistence type="inferred from homology"/>
<feature type="coiled-coil region" evidence="2">
    <location>
        <begin position="253"/>
        <end position="287"/>
    </location>
</feature>
<dbReference type="Pfam" id="PF00394">
    <property type="entry name" value="Cu-oxidase"/>
    <property type="match status" value="1"/>
</dbReference>
<gene>
    <name evidence="6" type="ORF">V6N12_026583</name>
</gene>
<reference evidence="6 7" key="1">
    <citation type="journal article" date="2024" name="G3 (Bethesda)">
        <title>Genome assembly of Hibiscus sabdariffa L. provides insights into metabolisms of medicinal natural products.</title>
        <authorList>
            <person name="Kim T."/>
        </authorList>
    </citation>
    <scope>NUCLEOTIDE SEQUENCE [LARGE SCALE GENOMIC DNA]</scope>
    <source>
        <strain evidence="6">TK-2024</strain>
        <tissue evidence="6">Old leaves</tissue>
    </source>
</reference>
<dbReference type="Pfam" id="PF07732">
    <property type="entry name" value="Cu-oxidase_3"/>
    <property type="match status" value="1"/>
</dbReference>
<name>A0ABR2DTA4_9ROSI</name>
<dbReference type="Proteomes" id="UP001472677">
    <property type="component" value="Unassembled WGS sequence"/>
</dbReference>
<comment type="similarity">
    <text evidence="1">Belongs to the multicopper oxidase family.</text>
</comment>
<evidence type="ECO:0000313" key="6">
    <source>
        <dbReference type="EMBL" id="KAK8545762.1"/>
    </source>
</evidence>
<feature type="domain" description="Plastocyanin-like" evidence="5">
    <location>
        <begin position="31"/>
        <end position="66"/>
    </location>
</feature>
<feature type="chain" id="PRO_5047089563" description="Laccase" evidence="3">
    <location>
        <begin position="18"/>
        <end position="300"/>
    </location>
</feature>
<dbReference type="InterPro" id="IPR011707">
    <property type="entry name" value="Cu-oxidase-like_N"/>
</dbReference>
<evidence type="ECO:0008006" key="8">
    <source>
        <dbReference type="Google" id="ProtNLM"/>
    </source>
</evidence>
<evidence type="ECO:0000259" key="4">
    <source>
        <dbReference type="Pfam" id="PF00394"/>
    </source>
</evidence>